<dbReference type="InterPro" id="IPR035986">
    <property type="entry name" value="PKD_dom_sf"/>
</dbReference>
<dbReference type="RefSeq" id="WP_013348748.1">
    <property type="nucleotide sequence ID" value="NC_014550.1"/>
</dbReference>
<dbReference type="Proteomes" id="UP000006878">
    <property type="component" value="Chromosome"/>
</dbReference>
<evidence type="ECO:0000313" key="13">
    <source>
        <dbReference type="EMBL" id="CBT75607.1"/>
    </source>
</evidence>
<evidence type="ECO:0000256" key="2">
    <source>
        <dbReference type="ARBA" id="ARBA00004498"/>
    </source>
</evidence>
<dbReference type="SUPFAM" id="SSF50998">
    <property type="entry name" value="Quinoprotein alcohol dehydrogenase-like"/>
    <property type="match status" value="1"/>
</dbReference>
<dbReference type="InterPro" id="IPR014716">
    <property type="entry name" value="Fibrinogen_a/b/g_C_1"/>
</dbReference>
<evidence type="ECO:0000256" key="4">
    <source>
        <dbReference type="ARBA" id="ARBA00022692"/>
    </source>
</evidence>
<organism evidence="13 14">
    <name type="scientific">Glutamicibacter arilaitensis (strain DSM 16368 / CIP 108037 / IAM 15318 / JCM 13566 / NCIMB 14258 / Re117)</name>
    <name type="common">Arthrobacter arilaitensis</name>
    <dbReference type="NCBI Taxonomy" id="861360"/>
    <lineage>
        <taxon>Bacteria</taxon>
        <taxon>Bacillati</taxon>
        <taxon>Actinomycetota</taxon>
        <taxon>Actinomycetes</taxon>
        <taxon>Micrococcales</taxon>
        <taxon>Micrococcaceae</taxon>
        <taxon>Glutamicibacter</taxon>
    </lineage>
</organism>
<dbReference type="NCBIfam" id="NF040941">
    <property type="entry name" value="GGGWT_bact"/>
    <property type="match status" value="1"/>
</dbReference>
<dbReference type="InterPro" id="IPR002181">
    <property type="entry name" value="Fibrinogen_a/b/g_C_dom"/>
</dbReference>
<feature type="domain" description="PKD" evidence="12">
    <location>
        <begin position="1174"/>
        <end position="1260"/>
    </location>
</feature>
<dbReference type="SUPFAM" id="SSF49785">
    <property type="entry name" value="Galactose-binding domain-like"/>
    <property type="match status" value="1"/>
</dbReference>
<evidence type="ECO:0000256" key="11">
    <source>
        <dbReference type="SAM" id="SignalP"/>
    </source>
</evidence>
<dbReference type="Pfam" id="PF18911">
    <property type="entry name" value="PKD_4"/>
    <property type="match status" value="3"/>
</dbReference>
<accession>A0ABM9PWL4</accession>
<name>A0ABM9PWL4_GLUAR</name>
<dbReference type="InterPro" id="IPR006558">
    <property type="entry name" value="LamG-like"/>
</dbReference>
<dbReference type="EMBL" id="FQ311875">
    <property type="protein sequence ID" value="CBT75607.1"/>
    <property type="molecule type" value="Genomic_DNA"/>
</dbReference>
<dbReference type="GeneID" id="303186994"/>
<evidence type="ECO:0000256" key="3">
    <source>
        <dbReference type="ARBA" id="ARBA00022530"/>
    </source>
</evidence>
<dbReference type="Gene3D" id="3.90.215.10">
    <property type="entry name" value="Gamma Fibrinogen, chain A, domain 1"/>
    <property type="match status" value="1"/>
</dbReference>
<feature type="domain" description="PKD" evidence="12">
    <location>
        <begin position="1093"/>
        <end position="1177"/>
    </location>
</feature>
<protein>
    <submittedName>
        <fullName evidence="13">PDK domain-containing protein</fullName>
    </submittedName>
</protein>
<evidence type="ECO:0000256" key="5">
    <source>
        <dbReference type="ARBA" id="ARBA00022729"/>
    </source>
</evidence>
<evidence type="ECO:0000256" key="6">
    <source>
        <dbReference type="ARBA" id="ARBA00022737"/>
    </source>
</evidence>
<evidence type="ECO:0000256" key="9">
    <source>
        <dbReference type="ARBA" id="ARBA00023157"/>
    </source>
</evidence>
<dbReference type="InterPro" id="IPR013783">
    <property type="entry name" value="Ig-like_fold"/>
</dbReference>
<dbReference type="Gene3D" id="2.60.120.200">
    <property type="match status" value="1"/>
</dbReference>
<keyword evidence="14" id="KW-1185">Reference proteome</keyword>
<evidence type="ECO:0000256" key="1">
    <source>
        <dbReference type="ARBA" id="ARBA00004141"/>
    </source>
</evidence>
<dbReference type="SUPFAM" id="SSF56496">
    <property type="entry name" value="Fibrinogen C-terminal domain-like"/>
    <property type="match status" value="1"/>
</dbReference>
<dbReference type="InterPro" id="IPR036056">
    <property type="entry name" value="Fibrinogen-like_C"/>
</dbReference>
<dbReference type="InterPro" id="IPR011047">
    <property type="entry name" value="Quinoprotein_ADH-like_sf"/>
</dbReference>
<keyword evidence="9" id="KW-1015">Disulfide bond</keyword>
<keyword evidence="3" id="KW-0272">Extracellular matrix</keyword>
<dbReference type="Gene3D" id="2.60.120.260">
    <property type="entry name" value="Galactose-binding domain-like"/>
    <property type="match status" value="1"/>
</dbReference>
<evidence type="ECO:0000256" key="7">
    <source>
        <dbReference type="ARBA" id="ARBA00022989"/>
    </source>
</evidence>
<dbReference type="SMART" id="SM00560">
    <property type="entry name" value="LamGL"/>
    <property type="match status" value="1"/>
</dbReference>
<evidence type="ECO:0000256" key="10">
    <source>
        <dbReference type="SAM" id="MobiDB-lite"/>
    </source>
</evidence>
<feature type="compositionally biased region" description="Polar residues" evidence="10">
    <location>
        <begin position="891"/>
        <end position="904"/>
    </location>
</feature>
<dbReference type="Pfam" id="PF00147">
    <property type="entry name" value="Fibrinogen_C"/>
    <property type="match status" value="1"/>
</dbReference>
<feature type="signal peptide" evidence="11">
    <location>
        <begin position="1"/>
        <end position="35"/>
    </location>
</feature>
<sequence>MNLIPNVRKFLGVAAASSMVGMLLVAVPMSEAANAAPLDGLSEATAAASCWEIKQEDSNAQDGSYWVMTPAMHAPQQVYCDMTTDGGGWVLVGKGRNGWATNYDGKGRESDLATAGVSPMSSHTTQYPSTLIDGLLNGQHVDTLEEGVRVKRAASSDGQSWQEVRLGMSKLDGWSWTFGALNEMNWYEFDGTRRSGGRTNDFGWDSGANHVTTTPIPSQGYSSGFAYGTSVPGSTSSTSYLFSRTENRGPAIPYAEVYVRPKVMTSSAEWERIGDSGTEEWTIPSGVRSLALNSPWGVAGLGHSAQREGDVEVQAFVESNGVVYVGGNFKYVQKSANSTGSDRVEQSYLAAFNRDNGELITSFTPSLNGTVMSLAALPDGNIVAGGTFSTANGEPSRMVALDPDSGNTVSSWWVEIENNTSSGVTIRGMDIQGQWLYFGGSFTHIRGGSRTGNMLYSRNAARVSLSDGTPGTNWNPEFNGTVVDVDASEDGDRFYAGGFFTTSRRVPAENAAAVLTSSGASLATPTWSPTWSSSKSYQQAIAEVGDRVWSGGSEHSLFGFNTATFERERTYIEYNKGDLQTIATGNGNFYAGCHCNEYSYDGASTWPSLGNSWSRADSIGWIGEWDAETGDYNPHFTPNMAMRLGSGPWASQVDSNGTLWVGGDLTSAAAESSQGRWAGGFARFPKLDSTAPSTPGSLSMSADSADTVRLAWGAASDAGGSVSYQVLRDDRVIATTSSRAMTVAKGGENRFFVRAVDANGNLSASTDAVKASGGNAAPVPEFEIEAAGKTVSFDASSSTDDGQIVRYAWDFGDGSEGQEAVAQHEYATFGSYEVTLEVEDEHAVVRSLTKTVDVIPGVPADAYGAEVYDDEPLIYWRLDESSGERADDSATGANSGTYFGSTTLGEPPLSDNVPGTSARFSGSENWVASSTRFDPVSVYSLELWFNSQSTSGGKLIGFGNTETGLSSSYDRHVFMQNDGTLKFGTYTGAENVAVSPQSYNDGAWHHMVATQSDAGMKLYVDGALVAENPQTQAEGYSGYWRIGGDRVWGGASSNYFAGSIDEAAVYPKALTPEQVVEHYRIGSGAPEPANQDPVAEFTAEVQDLTVNVDASASTDLDGEITEYSWDFGDGSAGTGQSAEHAYADSGTYEVTLTVTDNRDGTATATHSVEVQAPANQDPVAEFNAGIVGFALQADASGSQDPDGQIVEYDWDFGDGSTATGETVQHDYAAAGSYQLVLTVTDDRGGTATKSQTIEAEVLADPQESEVIALDANWFWYFDLAAPPTDWMSAGFDASGWEEHPAPLGWGNSAIETDIRPDNWDEGNAVRGRAAYFVRDFQIADASKVVALQLESVADDGVVIYINGTEVARSNMPTGTISYLSFASSSRRYATAMQNPVTVDVPPDLLVDGINRASAETHVNYRNTPDATFHLQATLTSR</sequence>
<evidence type="ECO:0000313" key="14">
    <source>
        <dbReference type="Proteomes" id="UP000006878"/>
    </source>
</evidence>
<dbReference type="Pfam" id="PF13385">
    <property type="entry name" value="Laminin_G_3"/>
    <property type="match status" value="1"/>
</dbReference>
<dbReference type="InterPro" id="IPR022409">
    <property type="entry name" value="PKD/Chitinase_dom"/>
</dbReference>
<keyword evidence="7" id="KW-1133">Transmembrane helix</keyword>
<feature type="domain" description="PKD" evidence="12">
    <location>
        <begin position="786"/>
        <end position="854"/>
    </location>
</feature>
<feature type="chain" id="PRO_5046373430" evidence="11">
    <location>
        <begin position="36"/>
        <end position="1437"/>
    </location>
</feature>
<dbReference type="InterPro" id="IPR008979">
    <property type="entry name" value="Galactose-bd-like_sf"/>
</dbReference>
<dbReference type="PANTHER" id="PTHR46730">
    <property type="entry name" value="POLYCYSTIN-1"/>
    <property type="match status" value="1"/>
</dbReference>
<dbReference type="Gene3D" id="2.80.10.50">
    <property type="match status" value="1"/>
</dbReference>
<dbReference type="CDD" id="cd00146">
    <property type="entry name" value="PKD"/>
    <property type="match status" value="3"/>
</dbReference>
<dbReference type="InterPro" id="IPR000601">
    <property type="entry name" value="PKD_dom"/>
</dbReference>
<keyword evidence="4" id="KW-0812">Transmembrane</keyword>
<keyword evidence="3" id="KW-0964">Secreted</keyword>
<dbReference type="Gene3D" id="2.60.40.10">
    <property type="entry name" value="Immunoglobulins"/>
    <property type="match status" value="4"/>
</dbReference>
<dbReference type="PANTHER" id="PTHR46730:SF1">
    <property type="entry name" value="PLAT DOMAIN-CONTAINING PROTEIN"/>
    <property type="match status" value="1"/>
</dbReference>
<dbReference type="PROSITE" id="PS50093">
    <property type="entry name" value="PKD"/>
    <property type="match status" value="3"/>
</dbReference>
<comment type="subcellular location">
    <subcellularLocation>
        <location evidence="1">Membrane</location>
        <topology evidence="1">Multi-pass membrane protein</topology>
    </subcellularLocation>
    <subcellularLocation>
        <location evidence="2">Secreted</location>
        <location evidence="2">Extracellular space</location>
        <location evidence="2">Extracellular matrix</location>
    </subcellularLocation>
</comment>
<dbReference type="SUPFAM" id="SSF49299">
    <property type="entry name" value="PKD domain"/>
    <property type="match status" value="3"/>
</dbReference>
<dbReference type="InterPro" id="IPR013320">
    <property type="entry name" value="ConA-like_dom_sf"/>
</dbReference>
<gene>
    <name evidence="13" type="ordered locus">AARI_13980</name>
</gene>
<keyword evidence="5 11" id="KW-0732">Signal</keyword>
<dbReference type="SMART" id="SM00089">
    <property type="entry name" value="PKD"/>
    <property type="match status" value="3"/>
</dbReference>
<evidence type="ECO:0000259" key="12">
    <source>
        <dbReference type="PROSITE" id="PS50093"/>
    </source>
</evidence>
<keyword evidence="6" id="KW-0677">Repeat</keyword>
<reference evidence="14" key="2">
    <citation type="submission" date="2010-07" db="EMBL/GenBank/DDBJ databases">
        <title>Complete genome sequence of Arthrobacter arilaitensis (strain DSM 16368 / CIP 108037 / JCM 13566 / Re117).</title>
        <authorList>
            <person name="Genoscope."/>
        </authorList>
    </citation>
    <scope>NUCLEOTIDE SEQUENCE [LARGE SCALE GENOMIC DNA]</scope>
    <source>
        <strain evidence="14">DSM 16368 / CIP 108037 / IAM 15318 / JCM 13566 / Re117</strain>
    </source>
</reference>
<dbReference type="SUPFAM" id="SSF49899">
    <property type="entry name" value="Concanavalin A-like lectins/glucanases"/>
    <property type="match status" value="1"/>
</dbReference>
<reference evidence="14" key="1">
    <citation type="journal article" date="2010" name="PLoS ONE">
        <title>The Arthrobacter arilaitensis Re117 genome sequence reveals its genetic adaptation to the surface of cheese.</title>
        <authorList>
            <person name="Monnet C."/>
            <person name="Loux V."/>
            <person name="Gibrat J.F."/>
            <person name="Spinnler E."/>
            <person name="Barbe V."/>
            <person name="Vacherie B."/>
            <person name="Gavory F."/>
            <person name="Gourbeyre E."/>
            <person name="Siguier P."/>
            <person name="Chandler M."/>
            <person name="Elleuch R."/>
            <person name="Irlinger F."/>
            <person name="Vallaeys T."/>
        </authorList>
    </citation>
    <scope>NUCLEOTIDE SEQUENCE</scope>
    <source>
        <strain evidence="14">DSM 16368 / CIP 108037 / IAM 15318 / JCM 13566 / Re117</strain>
    </source>
</reference>
<proteinExistence type="predicted"/>
<feature type="region of interest" description="Disordered" evidence="10">
    <location>
        <begin position="884"/>
        <end position="909"/>
    </location>
</feature>
<keyword evidence="8" id="KW-0472">Membrane</keyword>
<evidence type="ECO:0000256" key="8">
    <source>
        <dbReference type="ARBA" id="ARBA00023136"/>
    </source>
</evidence>